<dbReference type="InterPro" id="IPR031723">
    <property type="entry name" value="DMSP_lyase"/>
</dbReference>
<keyword evidence="2" id="KW-1185">Reference proteome</keyword>
<name>A0ABU5E6W5_9PROT</name>
<dbReference type="Pfam" id="PF16867">
    <property type="entry name" value="DMSP_lyase"/>
    <property type="match status" value="1"/>
</dbReference>
<dbReference type="InterPro" id="IPR014710">
    <property type="entry name" value="RmlC-like_jellyroll"/>
</dbReference>
<evidence type="ECO:0000313" key="2">
    <source>
        <dbReference type="Proteomes" id="UP001279642"/>
    </source>
</evidence>
<comment type="caution">
    <text evidence="1">The sequence shown here is derived from an EMBL/GenBank/DDBJ whole genome shotgun (WGS) entry which is preliminary data.</text>
</comment>
<protein>
    <submittedName>
        <fullName evidence="1">Dimethylsulfonioproprionate lyase family protein</fullName>
    </submittedName>
</protein>
<evidence type="ECO:0000313" key="1">
    <source>
        <dbReference type="EMBL" id="MDY0881298.1"/>
    </source>
</evidence>
<dbReference type="Proteomes" id="UP001279642">
    <property type="component" value="Unassembled WGS sequence"/>
</dbReference>
<reference evidence="1 2" key="1">
    <citation type="journal article" date="2016" name="Antonie Van Leeuwenhoek">
        <title>Dongia soli sp. nov., isolated from soil from Dokdo, Korea.</title>
        <authorList>
            <person name="Kim D.U."/>
            <person name="Lee H."/>
            <person name="Kim H."/>
            <person name="Kim S.G."/>
            <person name="Ka J.O."/>
        </authorList>
    </citation>
    <scope>NUCLEOTIDE SEQUENCE [LARGE SCALE GENOMIC DNA]</scope>
    <source>
        <strain evidence="1 2">D78</strain>
    </source>
</reference>
<sequence>MSRESENRSALQQLFVAIDQLLSSAPDVTVAFRALVPQATGGVGSDGTGTETLPVQQFWPACLAAAEKEGHPTVASAARALLDLTPSFRWQQNPNYRATPPSPQFLANYGYVEICGPSGFQATPDLRLGVLVLGPHNFYPPHRHPAEEIYLPLNAGFWQRGEDEVAAGSWQEREAGSVIHHPSWMPHATRAGANPLAAIYLWRGEVATAAKLD</sequence>
<accession>A0ABU5E6W5</accession>
<dbReference type="Gene3D" id="2.60.120.10">
    <property type="entry name" value="Jelly Rolls"/>
    <property type="match status" value="1"/>
</dbReference>
<organism evidence="1 2">
    <name type="scientific">Dongia soli</name>
    <dbReference type="NCBI Taxonomy" id="600628"/>
    <lineage>
        <taxon>Bacteria</taxon>
        <taxon>Pseudomonadati</taxon>
        <taxon>Pseudomonadota</taxon>
        <taxon>Alphaproteobacteria</taxon>
        <taxon>Rhodospirillales</taxon>
        <taxon>Dongiaceae</taxon>
        <taxon>Dongia</taxon>
    </lineage>
</organism>
<dbReference type="SUPFAM" id="SSF51182">
    <property type="entry name" value="RmlC-like cupins"/>
    <property type="match status" value="1"/>
</dbReference>
<dbReference type="RefSeq" id="WP_320506367.1">
    <property type="nucleotide sequence ID" value="NZ_JAXCLW010000001.1"/>
</dbReference>
<dbReference type="GO" id="GO:0016829">
    <property type="term" value="F:lyase activity"/>
    <property type="evidence" value="ECO:0007669"/>
    <property type="project" value="UniProtKB-KW"/>
</dbReference>
<proteinExistence type="predicted"/>
<gene>
    <name evidence="1" type="ORF">SMD27_00440</name>
</gene>
<keyword evidence="1" id="KW-0456">Lyase</keyword>
<dbReference type="InterPro" id="IPR011051">
    <property type="entry name" value="RmlC_Cupin_sf"/>
</dbReference>
<dbReference type="EMBL" id="JAXCLW010000001">
    <property type="protein sequence ID" value="MDY0881298.1"/>
    <property type="molecule type" value="Genomic_DNA"/>
</dbReference>